<dbReference type="InParanoid" id="A0A0C3EUJ6"/>
<dbReference type="EMBL" id="KN833229">
    <property type="protein sequence ID" value="KIM71714.1"/>
    <property type="molecule type" value="Genomic_DNA"/>
</dbReference>
<keyword evidence="1" id="KW-0732">Signal</keyword>
<reference evidence="2 3" key="1">
    <citation type="submission" date="2014-04" db="EMBL/GenBank/DDBJ databases">
        <authorList>
            <consortium name="DOE Joint Genome Institute"/>
            <person name="Kuo A."/>
            <person name="Tarkka M."/>
            <person name="Buscot F."/>
            <person name="Kohler A."/>
            <person name="Nagy L.G."/>
            <person name="Floudas D."/>
            <person name="Copeland A."/>
            <person name="Barry K.W."/>
            <person name="Cichocki N."/>
            <person name="Veneault-Fourrey C."/>
            <person name="LaButti K."/>
            <person name="Lindquist E.A."/>
            <person name="Lipzen A."/>
            <person name="Lundell T."/>
            <person name="Morin E."/>
            <person name="Murat C."/>
            <person name="Sun H."/>
            <person name="Tunlid A."/>
            <person name="Henrissat B."/>
            <person name="Grigoriev I.V."/>
            <person name="Hibbett D.S."/>
            <person name="Martin F."/>
            <person name="Nordberg H.P."/>
            <person name="Cantor M.N."/>
            <person name="Hua S.X."/>
        </authorList>
    </citation>
    <scope>NUCLEOTIDE SEQUENCE [LARGE SCALE GENOMIC DNA]</scope>
    <source>
        <strain evidence="2 3">F 1598</strain>
    </source>
</reference>
<feature type="chain" id="PRO_5002174353" evidence="1">
    <location>
        <begin position="31"/>
        <end position="62"/>
    </location>
</feature>
<sequence>MGARLVHAVYPTWKLLKVSILFFLFMCTWADCDPSPSPLVCKPAFNKCTFSPQHKKVNSAIT</sequence>
<dbReference type="Proteomes" id="UP000054166">
    <property type="component" value="Unassembled WGS sequence"/>
</dbReference>
<reference evidence="3" key="2">
    <citation type="submission" date="2015-01" db="EMBL/GenBank/DDBJ databases">
        <title>Evolutionary Origins and Diversification of the Mycorrhizal Mutualists.</title>
        <authorList>
            <consortium name="DOE Joint Genome Institute"/>
            <consortium name="Mycorrhizal Genomics Consortium"/>
            <person name="Kohler A."/>
            <person name="Kuo A."/>
            <person name="Nagy L.G."/>
            <person name="Floudas D."/>
            <person name="Copeland A."/>
            <person name="Barry K.W."/>
            <person name="Cichocki N."/>
            <person name="Veneault-Fourrey C."/>
            <person name="LaButti K."/>
            <person name="Lindquist E.A."/>
            <person name="Lipzen A."/>
            <person name="Lundell T."/>
            <person name="Morin E."/>
            <person name="Murat C."/>
            <person name="Riley R."/>
            <person name="Ohm R."/>
            <person name="Sun H."/>
            <person name="Tunlid A."/>
            <person name="Henrissat B."/>
            <person name="Grigoriev I.V."/>
            <person name="Hibbett D.S."/>
            <person name="Martin F."/>
        </authorList>
    </citation>
    <scope>NUCLEOTIDE SEQUENCE [LARGE SCALE GENOMIC DNA]</scope>
    <source>
        <strain evidence="3">F 1598</strain>
    </source>
</reference>
<evidence type="ECO:0000313" key="2">
    <source>
        <dbReference type="EMBL" id="KIM71714.1"/>
    </source>
</evidence>
<keyword evidence="3" id="KW-1185">Reference proteome</keyword>
<organism evidence="2 3">
    <name type="scientific">Piloderma croceum (strain F 1598)</name>
    <dbReference type="NCBI Taxonomy" id="765440"/>
    <lineage>
        <taxon>Eukaryota</taxon>
        <taxon>Fungi</taxon>
        <taxon>Dikarya</taxon>
        <taxon>Basidiomycota</taxon>
        <taxon>Agaricomycotina</taxon>
        <taxon>Agaricomycetes</taxon>
        <taxon>Agaricomycetidae</taxon>
        <taxon>Atheliales</taxon>
        <taxon>Atheliaceae</taxon>
        <taxon>Piloderma</taxon>
    </lineage>
</organism>
<proteinExistence type="predicted"/>
<dbReference type="HOGENOM" id="CLU_2905002_0_0_1"/>
<evidence type="ECO:0000256" key="1">
    <source>
        <dbReference type="SAM" id="SignalP"/>
    </source>
</evidence>
<dbReference type="AlphaFoldDB" id="A0A0C3EUJ6"/>
<gene>
    <name evidence="2" type="ORF">PILCRDRAFT_16798</name>
</gene>
<protein>
    <submittedName>
        <fullName evidence="2">Uncharacterized protein</fullName>
    </submittedName>
</protein>
<name>A0A0C3EUJ6_PILCF</name>
<evidence type="ECO:0000313" key="3">
    <source>
        <dbReference type="Proteomes" id="UP000054166"/>
    </source>
</evidence>
<accession>A0A0C3EUJ6</accession>
<feature type="signal peptide" evidence="1">
    <location>
        <begin position="1"/>
        <end position="30"/>
    </location>
</feature>